<evidence type="ECO:0000256" key="7">
    <source>
        <dbReference type="SAM" id="Phobius"/>
    </source>
</evidence>
<keyword evidence="5 7" id="KW-0472">Membrane</keyword>
<evidence type="ECO:0000256" key="4">
    <source>
        <dbReference type="ARBA" id="ARBA00022989"/>
    </source>
</evidence>
<dbReference type="EMBL" id="JBHUOQ010000003">
    <property type="protein sequence ID" value="MFD2830462.1"/>
    <property type="molecule type" value="Genomic_DNA"/>
</dbReference>
<organism evidence="8 9">
    <name type="scientific">Corticicoccus populi</name>
    <dbReference type="NCBI Taxonomy" id="1812821"/>
    <lineage>
        <taxon>Bacteria</taxon>
        <taxon>Bacillati</taxon>
        <taxon>Bacillota</taxon>
        <taxon>Bacilli</taxon>
        <taxon>Bacillales</taxon>
        <taxon>Staphylococcaceae</taxon>
        <taxon>Corticicoccus</taxon>
    </lineage>
</organism>
<dbReference type="InterPro" id="IPR045324">
    <property type="entry name" value="Small_multidrug_res"/>
</dbReference>
<dbReference type="Pfam" id="PF00893">
    <property type="entry name" value="Multi_Drug_Res"/>
    <property type="match status" value="1"/>
</dbReference>
<dbReference type="PANTHER" id="PTHR30561">
    <property type="entry name" value="SMR FAMILY PROTON-DEPENDENT DRUG EFFLUX TRANSPORTER SUGE"/>
    <property type="match status" value="1"/>
</dbReference>
<comment type="subcellular location">
    <subcellularLocation>
        <location evidence="1 6">Cell membrane</location>
        <topology evidence="1 6">Multi-pass membrane protein</topology>
    </subcellularLocation>
</comment>
<evidence type="ECO:0000313" key="8">
    <source>
        <dbReference type="EMBL" id="MFD2830462.1"/>
    </source>
</evidence>
<reference evidence="9" key="1">
    <citation type="journal article" date="2019" name="Int. J. Syst. Evol. Microbiol.">
        <title>The Global Catalogue of Microorganisms (GCM) 10K type strain sequencing project: providing services to taxonomists for standard genome sequencing and annotation.</title>
        <authorList>
            <consortium name="The Broad Institute Genomics Platform"/>
            <consortium name="The Broad Institute Genome Sequencing Center for Infectious Disease"/>
            <person name="Wu L."/>
            <person name="Ma J."/>
        </authorList>
    </citation>
    <scope>NUCLEOTIDE SEQUENCE [LARGE SCALE GENOMIC DNA]</scope>
    <source>
        <strain evidence="9">KCTC 33575</strain>
    </source>
</reference>
<proteinExistence type="inferred from homology"/>
<dbReference type="InterPro" id="IPR037185">
    <property type="entry name" value="EmrE-like"/>
</dbReference>
<name>A0ABW5WWS8_9STAP</name>
<keyword evidence="9" id="KW-1185">Reference proteome</keyword>
<dbReference type="PANTHER" id="PTHR30561:SF7">
    <property type="entry name" value="GUANIDINIUM EFFLUX SYSTEM SUBUNIT GDNC-RELATED"/>
    <property type="match status" value="1"/>
</dbReference>
<evidence type="ECO:0000256" key="6">
    <source>
        <dbReference type="RuleBase" id="RU003942"/>
    </source>
</evidence>
<gene>
    <name evidence="8" type="ORF">ACFSX4_08320</name>
</gene>
<feature type="transmembrane region" description="Helical" evidence="7">
    <location>
        <begin position="26"/>
        <end position="44"/>
    </location>
</feature>
<keyword evidence="4 7" id="KW-1133">Transmembrane helix</keyword>
<feature type="transmembrane region" description="Helical" evidence="7">
    <location>
        <begin position="56"/>
        <end position="75"/>
    </location>
</feature>
<evidence type="ECO:0000313" key="9">
    <source>
        <dbReference type="Proteomes" id="UP001597519"/>
    </source>
</evidence>
<evidence type="ECO:0000256" key="2">
    <source>
        <dbReference type="ARBA" id="ARBA00022475"/>
    </source>
</evidence>
<keyword evidence="2" id="KW-1003">Cell membrane</keyword>
<sequence>MNWIKIIIAAVFEVMWVIGITHSSEWWQWLLTLTAIYVSFYLLINASMYLPVGTSYAVFVGLGATGVALSDFILFDAEFTIGKGILIAVLLISVIGLKLVTRSGEPKGAE</sequence>
<dbReference type="Gene3D" id="1.10.3730.20">
    <property type="match status" value="1"/>
</dbReference>
<evidence type="ECO:0000256" key="5">
    <source>
        <dbReference type="ARBA" id="ARBA00023136"/>
    </source>
</evidence>
<comment type="caution">
    <text evidence="8">The sequence shown here is derived from an EMBL/GenBank/DDBJ whole genome shotgun (WGS) entry which is preliminary data.</text>
</comment>
<dbReference type="RefSeq" id="WP_377773518.1">
    <property type="nucleotide sequence ID" value="NZ_JBHUOQ010000003.1"/>
</dbReference>
<keyword evidence="3 6" id="KW-0812">Transmembrane</keyword>
<protein>
    <submittedName>
        <fullName evidence="8">DMT family transporter</fullName>
    </submittedName>
</protein>
<evidence type="ECO:0000256" key="1">
    <source>
        <dbReference type="ARBA" id="ARBA00004651"/>
    </source>
</evidence>
<dbReference type="InterPro" id="IPR000390">
    <property type="entry name" value="Small_drug/metabolite_transptr"/>
</dbReference>
<evidence type="ECO:0000256" key="3">
    <source>
        <dbReference type="ARBA" id="ARBA00022692"/>
    </source>
</evidence>
<dbReference type="SUPFAM" id="SSF103481">
    <property type="entry name" value="Multidrug resistance efflux transporter EmrE"/>
    <property type="match status" value="1"/>
</dbReference>
<accession>A0ABW5WWS8</accession>
<dbReference type="Proteomes" id="UP001597519">
    <property type="component" value="Unassembled WGS sequence"/>
</dbReference>
<comment type="similarity">
    <text evidence="6">Belongs to the drug/metabolite transporter (DMT) superfamily. Small multidrug resistance (SMR) (TC 2.A.7.1) family.</text>
</comment>
<feature type="transmembrane region" description="Helical" evidence="7">
    <location>
        <begin position="81"/>
        <end position="100"/>
    </location>
</feature>